<keyword evidence="2" id="KW-0238">DNA-binding</keyword>
<keyword evidence="6" id="KW-1185">Reference proteome</keyword>
<sequence>MDTTAFDVKDLKQFDEPANLLKALSHPIRLCIVRGLIRKRKCNVSYMQECLDIPQSTISQHLQKLRSTGIVTTERSGLEVNYLLADPRIEQIIHILFGEEDCES</sequence>
<accession>A0A1E3L3K2</accession>
<organism evidence="5 6">
    <name type="scientific">Paenibacillus nuruki</name>
    <dbReference type="NCBI Taxonomy" id="1886670"/>
    <lineage>
        <taxon>Bacteria</taxon>
        <taxon>Bacillati</taxon>
        <taxon>Bacillota</taxon>
        <taxon>Bacilli</taxon>
        <taxon>Bacillales</taxon>
        <taxon>Paenibacillaceae</taxon>
        <taxon>Paenibacillus</taxon>
    </lineage>
</organism>
<comment type="caution">
    <text evidence="5">The sequence shown here is derived from an EMBL/GenBank/DDBJ whole genome shotgun (WGS) entry which is preliminary data.</text>
</comment>
<dbReference type="InterPro" id="IPR036388">
    <property type="entry name" value="WH-like_DNA-bd_sf"/>
</dbReference>
<dbReference type="InterPro" id="IPR036390">
    <property type="entry name" value="WH_DNA-bd_sf"/>
</dbReference>
<dbReference type="RefSeq" id="WP_069327564.1">
    <property type="nucleotide sequence ID" value="NZ_MDER01000038.1"/>
</dbReference>
<dbReference type="InterPro" id="IPR051011">
    <property type="entry name" value="Metal_resp_trans_reg"/>
</dbReference>
<dbReference type="AlphaFoldDB" id="A0A1E3L3K2"/>
<dbReference type="PATRIC" id="fig|1886670.3.peg.2176"/>
<protein>
    <submittedName>
        <fullName evidence="5">Transcriptional repressor PagR</fullName>
    </submittedName>
</protein>
<dbReference type="STRING" id="1886670.PTI45_02137"/>
<name>A0A1E3L3K2_9BACL</name>
<dbReference type="PANTHER" id="PTHR43132">
    <property type="entry name" value="ARSENICAL RESISTANCE OPERON REPRESSOR ARSR-RELATED"/>
    <property type="match status" value="1"/>
</dbReference>
<dbReference type="Proteomes" id="UP000094578">
    <property type="component" value="Unassembled WGS sequence"/>
</dbReference>
<evidence type="ECO:0000256" key="2">
    <source>
        <dbReference type="ARBA" id="ARBA00023125"/>
    </source>
</evidence>
<evidence type="ECO:0000313" key="5">
    <source>
        <dbReference type="EMBL" id="ODP28387.1"/>
    </source>
</evidence>
<dbReference type="SMART" id="SM00418">
    <property type="entry name" value="HTH_ARSR"/>
    <property type="match status" value="1"/>
</dbReference>
<keyword evidence="3" id="KW-0804">Transcription</keyword>
<reference evidence="5 6" key="1">
    <citation type="submission" date="2016-08" db="EMBL/GenBank/DDBJ databases">
        <title>Genome sequencing of Paenibacillus sp. TI45-13ar, isolated from Korean traditional nuruk.</title>
        <authorList>
            <person name="Kim S.-J."/>
        </authorList>
    </citation>
    <scope>NUCLEOTIDE SEQUENCE [LARGE SCALE GENOMIC DNA]</scope>
    <source>
        <strain evidence="5 6">TI45-13ar</strain>
    </source>
</reference>
<evidence type="ECO:0000256" key="3">
    <source>
        <dbReference type="ARBA" id="ARBA00023163"/>
    </source>
</evidence>
<evidence type="ECO:0000256" key="1">
    <source>
        <dbReference type="ARBA" id="ARBA00023015"/>
    </source>
</evidence>
<dbReference type="GO" id="GO:0003700">
    <property type="term" value="F:DNA-binding transcription factor activity"/>
    <property type="evidence" value="ECO:0007669"/>
    <property type="project" value="InterPro"/>
</dbReference>
<dbReference type="Gene3D" id="1.10.10.10">
    <property type="entry name" value="Winged helix-like DNA-binding domain superfamily/Winged helix DNA-binding domain"/>
    <property type="match status" value="1"/>
</dbReference>
<feature type="domain" description="HTH arsR-type" evidence="4">
    <location>
        <begin position="9"/>
        <end position="104"/>
    </location>
</feature>
<gene>
    <name evidence="5" type="ORF">PTI45_02137</name>
</gene>
<dbReference type="InterPro" id="IPR001845">
    <property type="entry name" value="HTH_ArsR_DNA-bd_dom"/>
</dbReference>
<dbReference type="Pfam" id="PF12840">
    <property type="entry name" value="HTH_20"/>
    <property type="match status" value="1"/>
</dbReference>
<keyword evidence="1" id="KW-0805">Transcription regulation</keyword>
<dbReference type="SUPFAM" id="SSF46785">
    <property type="entry name" value="Winged helix' DNA-binding domain"/>
    <property type="match status" value="1"/>
</dbReference>
<dbReference type="InterPro" id="IPR011991">
    <property type="entry name" value="ArsR-like_HTH"/>
</dbReference>
<dbReference type="PANTHER" id="PTHR43132:SF2">
    <property type="entry name" value="ARSENICAL RESISTANCE OPERON REPRESSOR ARSR-RELATED"/>
    <property type="match status" value="1"/>
</dbReference>
<evidence type="ECO:0000259" key="4">
    <source>
        <dbReference type="PROSITE" id="PS50987"/>
    </source>
</evidence>
<dbReference type="CDD" id="cd00090">
    <property type="entry name" value="HTH_ARSR"/>
    <property type="match status" value="1"/>
</dbReference>
<dbReference type="PROSITE" id="PS50987">
    <property type="entry name" value="HTH_ARSR_2"/>
    <property type="match status" value="1"/>
</dbReference>
<proteinExistence type="predicted"/>
<dbReference type="NCBIfam" id="NF033788">
    <property type="entry name" value="HTH_metalloreg"/>
    <property type="match status" value="1"/>
</dbReference>
<dbReference type="EMBL" id="MDER01000038">
    <property type="protein sequence ID" value="ODP28387.1"/>
    <property type="molecule type" value="Genomic_DNA"/>
</dbReference>
<dbReference type="PRINTS" id="PR00778">
    <property type="entry name" value="HTHARSR"/>
</dbReference>
<evidence type="ECO:0000313" key="6">
    <source>
        <dbReference type="Proteomes" id="UP000094578"/>
    </source>
</evidence>
<dbReference type="GO" id="GO:0003677">
    <property type="term" value="F:DNA binding"/>
    <property type="evidence" value="ECO:0007669"/>
    <property type="project" value="UniProtKB-KW"/>
</dbReference>